<reference evidence="21" key="1">
    <citation type="submission" date="2022-10" db="EMBL/GenBank/DDBJ databases">
        <title>Genome assembly of Pristionchus species.</title>
        <authorList>
            <person name="Yoshida K."/>
            <person name="Sommer R.J."/>
        </authorList>
    </citation>
    <scope>NUCLEOTIDE SEQUENCE [LARGE SCALE GENOMIC DNA]</scope>
    <source>
        <strain evidence="21">RS5460</strain>
    </source>
</reference>
<evidence type="ECO:0000256" key="2">
    <source>
        <dbReference type="ARBA" id="ARBA00012552"/>
    </source>
</evidence>
<protein>
    <recommendedName>
        <fullName evidence="2">RNA helicase</fullName>
        <ecNumber evidence="2">3.6.4.13</ecNumber>
    </recommendedName>
</protein>
<evidence type="ECO:0000256" key="15">
    <source>
        <dbReference type="SAM" id="MobiDB-lite"/>
    </source>
</evidence>
<feature type="domain" description="CCHC-type" evidence="16">
    <location>
        <begin position="208"/>
        <end position="223"/>
    </location>
</feature>
<keyword evidence="3" id="KW-0479">Metal-binding</keyword>
<dbReference type="InterPro" id="IPR011545">
    <property type="entry name" value="DEAD/DEAH_box_helicase_dom"/>
</dbReference>
<dbReference type="Pfam" id="PF00270">
    <property type="entry name" value="DEAD"/>
    <property type="match status" value="1"/>
</dbReference>
<dbReference type="InterPro" id="IPR001878">
    <property type="entry name" value="Znf_CCHC"/>
</dbReference>
<evidence type="ECO:0000259" key="19">
    <source>
        <dbReference type="PROSITE" id="PS51195"/>
    </source>
</evidence>
<keyword evidence="9 14" id="KW-0067">ATP-binding</keyword>
<evidence type="ECO:0000256" key="7">
    <source>
        <dbReference type="ARBA" id="ARBA00022806"/>
    </source>
</evidence>
<evidence type="ECO:0000259" key="18">
    <source>
        <dbReference type="PROSITE" id="PS51194"/>
    </source>
</evidence>
<feature type="non-terminal residue" evidence="20">
    <location>
        <position position="1"/>
    </location>
</feature>
<evidence type="ECO:0000313" key="20">
    <source>
        <dbReference type="EMBL" id="GMR53786.1"/>
    </source>
</evidence>
<feature type="domain" description="CCHC-type" evidence="16">
    <location>
        <begin position="228"/>
        <end position="245"/>
    </location>
</feature>
<dbReference type="GO" id="GO:0008270">
    <property type="term" value="F:zinc ion binding"/>
    <property type="evidence" value="ECO:0007669"/>
    <property type="project" value="UniProtKB-KW"/>
</dbReference>
<evidence type="ECO:0000256" key="11">
    <source>
        <dbReference type="ARBA" id="ARBA00047984"/>
    </source>
</evidence>
<evidence type="ECO:0000256" key="14">
    <source>
        <dbReference type="RuleBase" id="RU000492"/>
    </source>
</evidence>
<keyword evidence="21" id="KW-1185">Reference proteome</keyword>
<keyword evidence="7 14" id="KW-0347">Helicase</keyword>
<gene>
    <name evidence="20" type="ORF">PMAYCL1PPCAC_23981</name>
</gene>
<dbReference type="Pfam" id="PF00098">
    <property type="entry name" value="zf-CCHC"/>
    <property type="match status" value="5"/>
</dbReference>
<dbReference type="GO" id="GO:0003723">
    <property type="term" value="F:RNA binding"/>
    <property type="evidence" value="ECO:0007669"/>
    <property type="project" value="UniProtKB-KW"/>
</dbReference>
<dbReference type="Proteomes" id="UP001328107">
    <property type="component" value="Unassembled WGS sequence"/>
</dbReference>
<dbReference type="EMBL" id="BTRK01000005">
    <property type="protein sequence ID" value="GMR53786.1"/>
    <property type="molecule type" value="Genomic_DNA"/>
</dbReference>
<feature type="domain" description="Helicase ATP-binding" evidence="17">
    <location>
        <begin position="338"/>
        <end position="521"/>
    </location>
</feature>
<organism evidence="20 21">
    <name type="scientific">Pristionchus mayeri</name>
    <dbReference type="NCBI Taxonomy" id="1317129"/>
    <lineage>
        <taxon>Eukaryota</taxon>
        <taxon>Metazoa</taxon>
        <taxon>Ecdysozoa</taxon>
        <taxon>Nematoda</taxon>
        <taxon>Chromadorea</taxon>
        <taxon>Rhabditida</taxon>
        <taxon>Rhabditina</taxon>
        <taxon>Diplogasteromorpha</taxon>
        <taxon>Diplogasteroidea</taxon>
        <taxon>Neodiplogasteridae</taxon>
        <taxon>Pristionchus</taxon>
    </lineage>
</organism>
<feature type="domain" description="CCHC-type" evidence="16">
    <location>
        <begin position="132"/>
        <end position="147"/>
    </location>
</feature>
<dbReference type="InterPro" id="IPR014001">
    <property type="entry name" value="Helicase_ATP-bd"/>
</dbReference>
<dbReference type="CDD" id="cd18787">
    <property type="entry name" value="SF2_C_DEAD"/>
    <property type="match status" value="1"/>
</dbReference>
<dbReference type="PANTHER" id="PTHR47958">
    <property type="entry name" value="ATP-DEPENDENT RNA HELICASE DBP3"/>
    <property type="match status" value="1"/>
</dbReference>
<evidence type="ECO:0000256" key="12">
    <source>
        <dbReference type="PROSITE-ProRule" id="PRU00047"/>
    </source>
</evidence>
<evidence type="ECO:0000256" key="3">
    <source>
        <dbReference type="ARBA" id="ARBA00022723"/>
    </source>
</evidence>
<dbReference type="AlphaFoldDB" id="A0AAN5CZW2"/>
<dbReference type="FunFam" id="3.40.50.300:FF:000008">
    <property type="entry name" value="ATP-dependent RNA helicase RhlB"/>
    <property type="match status" value="1"/>
</dbReference>
<evidence type="ECO:0000256" key="6">
    <source>
        <dbReference type="ARBA" id="ARBA00022801"/>
    </source>
</evidence>
<evidence type="ECO:0000256" key="4">
    <source>
        <dbReference type="ARBA" id="ARBA00022741"/>
    </source>
</evidence>
<evidence type="ECO:0000256" key="5">
    <source>
        <dbReference type="ARBA" id="ARBA00022771"/>
    </source>
</evidence>
<accession>A0AAN5CZW2</accession>
<comment type="caution">
    <text evidence="20">The sequence shown here is derived from an EMBL/GenBank/DDBJ whole genome shotgun (WGS) entry which is preliminary data.</text>
</comment>
<feature type="region of interest" description="Disordered" evidence="15">
    <location>
        <begin position="1"/>
        <end position="89"/>
    </location>
</feature>
<dbReference type="EC" id="3.6.4.13" evidence="2"/>
<proteinExistence type="inferred from homology"/>
<dbReference type="PROSITE" id="PS00039">
    <property type="entry name" value="DEAD_ATP_HELICASE"/>
    <property type="match status" value="1"/>
</dbReference>
<name>A0AAN5CZW2_9BILA</name>
<dbReference type="InterPro" id="IPR014014">
    <property type="entry name" value="RNA_helicase_DEAD_Q_motif"/>
</dbReference>
<keyword evidence="5 12" id="KW-0863">Zinc-finger</keyword>
<evidence type="ECO:0000256" key="10">
    <source>
        <dbReference type="ARBA" id="ARBA00022884"/>
    </source>
</evidence>
<feature type="short sequence motif" description="Q motif" evidence="13">
    <location>
        <begin position="307"/>
        <end position="335"/>
    </location>
</feature>
<dbReference type="PROSITE" id="PS51194">
    <property type="entry name" value="HELICASE_CTER"/>
    <property type="match status" value="1"/>
</dbReference>
<dbReference type="SUPFAM" id="SSF52540">
    <property type="entry name" value="P-loop containing nucleoside triphosphate hydrolases"/>
    <property type="match status" value="1"/>
</dbReference>
<keyword evidence="8" id="KW-0862">Zinc</keyword>
<dbReference type="SMART" id="SM00487">
    <property type="entry name" value="DEXDc"/>
    <property type="match status" value="1"/>
</dbReference>
<keyword evidence="10" id="KW-0694">RNA-binding</keyword>
<dbReference type="GO" id="GO:0003724">
    <property type="term" value="F:RNA helicase activity"/>
    <property type="evidence" value="ECO:0007669"/>
    <property type="project" value="UniProtKB-EC"/>
</dbReference>
<dbReference type="PROSITE" id="PS50158">
    <property type="entry name" value="ZF_CCHC"/>
    <property type="match status" value="5"/>
</dbReference>
<feature type="domain" description="Helicase C-terminal" evidence="18">
    <location>
        <begin position="562"/>
        <end position="706"/>
    </location>
</feature>
<feature type="domain" description="CCHC-type" evidence="16">
    <location>
        <begin position="156"/>
        <end position="171"/>
    </location>
</feature>
<comment type="catalytic activity">
    <reaction evidence="11">
        <text>ATP + H2O = ADP + phosphate + H(+)</text>
        <dbReference type="Rhea" id="RHEA:13065"/>
        <dbReference type="ChEBI" id="CHEBI:15377"/>
        <dbReference type="ChEBI" id="CHEBI:15378"/>
        <dbReference type="ChEBI" id="CHEBI:30616"/>
        <dbReference type="ChEBI" id="CHEBI:43474"/>
        <dbReference type="ChEBI" id="CHEBI:456216"/>
        <dbReference type="EC" id="3.6.4.13"/>
    </reaction>
</comment>
<comment type="similarity">
    <text evidence="1">Belongs to the DEAD box helicase family. DDX4/VASA subfamily.</text>
</comment>
<evidence type="ECO:0000259" key="17">
    <source>
        <dbReference type="PROSITE" id="PS51192"/>
    </source>
</evidence>
<sequence length="732" mass="76690">EGGSGFGGASSVGSSGFGRGSAGGGSGFGGASSGGSSGFGGASSGGNSGFGGAPSGGSSGFSGASSGGSSGFGGGSSGGGSGFGGASGGSSGFGGASGGSSGFGGSSGGGGGFGGSGGEFNSGGGGERPRGCFNCGQEGHRSSDCTEPRKERSNACFNCGQEGHRGSECPEPKKERSNACFNCGQEGHRSSECPEPRRERGGGGGGACFNCGQEGHRSSDCPEPKKERKCFNCGVEGHSSTDCDQPVDPNRKPASTHVPEEYDTNEDALFKDHIEKGTMFDKFFDQKVELSLGSGKKLTEAEVLKAESFEQLGMAELMSTNVTKAGYSKPTPIQKYAMANIQNGKDLMACSQTGSGKTAAFLLPIMSKLMKDGDLSNFSEATCSPRVLILAPTRELAIQIHKEATKFSSGTMCKCEILYGGTSVRYQKERVQRGATILVGTTGRIKHFVEEGIISLEQTKYLILDEADRMLDMGFSEDINVILKNGRIPAKEVRQTLMFSATFPSSVQELVKELLKEEYLMIVVDKIGAANKCITQDFMQVERRTKKSKLLEMVGIDIEKYQQNKDLEIFKQKTLIFVSSKKMADSLGVFLSESGIPTTTIHGDREQAQREQALNDFRRGKTPILIATAVAERGLDISGVDHVINFDMPKEIDEYVHRIGRTGRVGNAGHSTSFIDAEQDGQIIPPLINLLAEAEQIVPDWLKDINGGSFAAEGFGGDGGADSWGGDDTGGW</sequence>
<dbReference type="PROSITE" id="PS51192">
    <property type="entry name" value="HELICASE_ATP_BIND_1"/>
    <property type="match status" value="1"/>
</dbReference>
<evidence type="ECO:0000256" key="1">
    <source>
        <dbReference type="ARBA" id="ARBA00010132"/>
    </source>
</evidence>
<feature type="domain" description="CCHC-type" evidence="16">
    <location>
        <begin position="180"/>
        <end position="195"/>
    </location>
</feature>
<dbReference type="SMART" id="SM00343">
    <property type="entry name" value="ZnF_C2HC"/>
    <property type="match status" value="5"/>
</dbReference>
<dbReference type="GO" id="GO:0043186">
    <property type="term" value="C:P granule"/>
    <property type="evidence" value="ECO:0007669"/>
    <property type="project" value="UniProtKB-ARBA"/>
</dbReference>
<evidence type="ECO:0000259" key="16">
    <source>
        <dbReference type="PROSITE" id="PS50158"/>
    </source>
</evidence>
<feature type="region of interest" description="Disordered" evidence="15">
    <location>
        <begin position="238"/>
        <end position="258"/>
    </location>
</feature>
<dbReference type="GO" id="GO:0008432">
    <property type="term" value="F:JUN kinase binding"/>
    <property type="evidence" value="ECO:0007669"/>
    <property type="project" value="UniProtKB-ARBA"/>
</dbReference>
<dbReference type="GO" id="GO:0005524">
    <property type="term" value="F:ATP binding"/>
    <property type="evidence" value="ECO:0007669"/>
    <property type="project" value="UniProtKB-KW"/>
</dbReference>
<dbReference type="Gene3D" id="3.40.50.300">
    <property type="entry name" value="P-loop containing nucleotide triphosphate hydrolases"/>
    <property type="match status" value="2"/>
</dbReference>
<evidence type="ECO:0000256" key="9">
    <source>
        <dbReference type="ARBA" id="ARBA00022840"/>
    </source>
</evidence>
<evidence type="ECO:0000313" key="21">
    <source>
        <dbReference type="Proteomes" id="UP001328107"/>
    </source>
</evidence>
<dbReference type="InterPro" id="IPR027417">
    <property type="entry name" value="P-loop_NTPase"/>
</dbReference>
<dbReference type="InterPro" id="IPR000629">
    <property type="entry name" value="RNA-helicase_DEAD-box_CS"/>
</dbReference>
<keyword evidence="6 14" id="KW-0378">Hydrolase</keyword>
<dbReference type="InterPro" id="IPR036875">
    <property type="entry name" value="Znf_CCHC_sf"/>
</dbReference>
<dbReference type="SMART" id="SM00490">
    <property type="entry name" value="HELICc"/>
    <property type="match status" value="1"/>
</dbReference>
<dbReference type="FunFam" id="3.40.50.300:FF:000657">
    <property type="entry name" value="Probable ATP-dependent RNA helicase DDX41"/>
    <property type="match status" value="1"/>
</dbReference>
<dbReference type="GO" id="GO:0016787">
    <property type="term" value="F:hydrolase activity"/>
    <property type="evidence" value="ECO:0007669"/>
    <property type="project" value="UniProtKB-KW"/>
</dbReference>
<feature type="domain" description="DEAD-box RNA helicase Q" evidence="19">
    <location>
        <begin position="307"/>
        <end position="335"/>
    </location>
</feature>
<dbReference type="Pfam" id="PF00271">
    <property type="entry name" value="Helicase_C"/>
    <property type="match status" value="1"/>
</dbReference>
<dbReference type="Gene3D" id="4.10.60.10">
    <property type="entry name" value="Zinc finger, CCHC-type"/>
    <property type="match status" value="4"/>
</dbReference>
<dbReference type="InterPro" id="IPR001650">
    <property type="entry name" value="Helicase_C-like"/>
</dbReference>
<keyword evidence="4 14" id="KW-0547">Nucleotide-binding</keyword>
<dbReference type="SUPFAM" id="SSF57756">
    <property type="entry name" value="Retrovirus zinc finger-like domains"/>
    <property type="match status" value="2"/>
</dbReference>
<evidence type="ECO:0000256" key="8">
    <source>
        <dbReference type="ARBA" id="ARBA00022833"/>
    </source>
</evidence>
<dbReference type="PROSITE" id="PS51195">
    <property type="entry name" value="Q_MOTIF"/>
    <property type="match status" value="1"/>
</dbReference>
<evidence type="ECO:0000256" key="13">
    <source>
        <dbReference type="PROSITE-ProRule" id="PRU00552"/>
    </source>
</evidence>